<evidence type="ECO:0000256" key="4">
    <source>
        <dbReference type="ARBA" id="ARBA00022723"/>
    </source>
</evidence>
<protein>
    <recommendedName>
        <fullName evidence="15">Endonuclease</fullName>
    </recommendedName>
</protein>
<dbReference type="EMBL" id="OVEO01000014">
    <property type="protein sequence ID" value="SPR00312.1"/>
    <property type="molecule type" value="Genomic_DNA"/>
</dbReference>
<dbReference type="InterPro" id="IPR001604">
    <property type="entry name" value="Endo_G_ENPP1-like_dom"/>
</dbReference>
<keyword evidence="7" id="KW-0460">Magnesium</keyword>
<feature type="compositionally biased region" description="Polar residues" evidence="10">
    <location>
        <begin position="770"/>
        <end position="782"/>
    </location>
</feature>
<dbReference type="GO" id="GO:0005743">
    <property type="term" value="C:mitochondrial inner membrane"/>
    <property type="evidence" value="ECO:0007669"/>
    <property type="project" value="TreeGrafter"/>
</dbReference>
<sequence>MVCSPRRSNVFEAGCRVPDIVHAWDKASRAERARILHEFTARFSAAVPLLDDELGSWSSLLFTRFTTAWRLSYSLGTSVTPHMLAIRLFLRSAQSQRFLDELLAIGGLHTLLDLISQEAEVIERDKRQALVLLRALVGMSDQVCNLFCQADGLRLCRRALMANLGERTQARAIDLIADIAGRPSPANPRHQLDAQETLLLLCAPLSKSPVSCKALALRALAQVVMESRHPRRTRTIPLDERFAGRIVAMMSLDHQQIHAQASALLVHLCNSRPELMLTDVIIGALVNIVNAEIVLSASSSSAAASSAASSSPSSVTLSEAGGAVGHTGALDKSPTGKDSGAFASLSPGARAARTLTDLQPLTLSAATLMVDRGVLRGLTHMYCNLQSYEAQQIANQALQALLHVLPDREDALRDLMGPDIFAAFSKRLQGGQLYRVFTDANRRAVREAILGHGPTTTASLAATTTAAVAAASPAAPQDFRDMDDDAMDAAATTGTAGGGATTTTATTTAPAGHDEDEGEQDGGGLEASAREDVLIGNAALNRLAVKLAVDKGVADAELRAQQAFRLATKAQDQRPPQIARRVMTKQVVQPSATAGKPQAANLEAVAEDAAADDGSDTSSAVGAPGHRPHASSLSSMPSVSRMTSLLAPRRSRRPTTKRISEALVQSLTKSALHARKSSDKAAALFVPMAIPNLQAGTVLFNQHSGLDPNDEMAAQSTEKLLQDYKDLLKGVNQPKARSLAGRRLRQVDLGRRRALDVIALQRGFLVSPNANVTSASGRSQQVDAPKLDGAEPDARPSMRWWSWSSSSVFRGRRRLQRDLEVIVGAGSLGVLVGWATSPWAQHRQGDVVVTVERPAPSTSDDADRHEAAALGLPRSMGVHARRDYVSAYDWRTRNPLWVAQVLRRPKEPSGRSGSRTGVRFTPDPAVPEPFRTQHRDFTGSGFDRGHMAPSADAIEQDGLQETFLMSNISPQIGDGFNRTYWARIERFVRGLTRQYDRVYVVSGPLFLEDGQGEVRYRLIGPSGIAVPTHFFKAVLAVRPPPLFSSKPILAAAAFVVPNRPIADGDALSSFQVPLETLEKQAGLVLWDRVDRAEVMDLCADTTCALSTLRRFTKAKHRQLPASEAA</sequence>
<dbReference type="AlphaFoldDB" id="A0A3P3YJD7"/>
<dbReference type="Pfam" id="PF01223">
    <property type="entry name" value="Endonuclease_NS"/>
    <property type="match status" value="1"/>
</dbReference>
<comment type="similarity">
    <text evidence="2">Belongs to the DNA/RNA non-specific endonuclease family.</text>
</comment>
<dbReference type="InterPro" id="IPR016024">
    <property type="entry name" value="ARM-type_fold"/>
</dbReference>
<evidence type="ECO:0000256" key="10">
    <source>
        <dbReference type="SAM" id="MobiDB-lite"/>
    </source>
</evidence>
<evidence type="ECO:0000256" key="3">
    <source>
        <dbReference type="ARBA" id="ARBA00022722"/>
    </source>
</evidence>
<feature type="compositionally biased region" description="Low complexity" evidence="10">
    <location>
        <begin position="501"/>
        <end position="511"/>
    </location>
</feature>
<evidence type="ECO:0000313" key="13">
    <source>
        <dbReference type="EMBL" id="SPR00312.1"/>
    </source>
</evidence>
<keyword evidence="3" id="KW-0540">Nuclease</keyword>
<dbReference type="InterPro" id="IPR040255">
    <property type="entry name" value="Non-specific_endonuclease"/>
</dbReference>
<keyword evidence="5" id="KW-0255">Endonuclease</keyword>
<dbReference type="SUPFAM" id="SSF48371">
    <property type="entry name" value="ARM repeat"/>
    <property type="match status" value="1"/>
</dbReference>
<dbReference type="GO" id="GO:0000014">
    <property type="term" value="F:single-stranded DNA endodeoxyribonuclease activity"/>
    <property type="evidence" value="ECO:0007669"/>
    <property type="project" value="TreeGrafter"/>
</dbReference>
<evidence type="ECO:0000256" key="8">
    <source>
        <dbReference type="PIRSR" id="PIRSR640255-1"/>
    </source>
</evidence>
<dbReference type="InterPro" id="IPR020821">
    <property type="entry name" value="ENPP1-3/EXOG-like_nuc-like"/>
</dbReference>
<dbReference type="Gene3D" id="1.25.10.10">
    <property type="entry name" value="Leucine-rich Repeat Variant"/>
    <property type="match status" value="1"/>
</dbReference>
<feature type="domain" description="ENPP1-3/EXOG-like endonuclease/phosphodiesterase" evidence="11">
    <location>
        <begin position="881"/>
        <end position="1092"/>
    </location>
</feature>
<feature type="region of interest" description="Disordered" evidence="10">
    <location>
        <begin position="905"/>
        <end position="931"/>
    </location>
</feature>
<feature type="domain" description="DNA/RNA non-specific endonuclease/pyrophosphatase/phosphodiesterase" evidence="12">
    <location>
        <begin position="880"/>
        <end position="1092"/>
    </location>
</feature>
<feature type="compositionally biased region" description="Acidic residues" evidence="10">
    <location>
        <begin position="605"/>
        <end position="615"/>
    </location>
</feature>
<evidence type="ECO:0000256" key="7">
    <source>
        <dbReference type="ARBA" id="ARBA00022842"/>
    </source>
</evidence>
<dbReference type="InterPro" id="IPR044929">
    <property type="entry name" value="DNA/RNA_non-sp_Endonuclease_sf"/>
</dbReference>
<gene>
    <name evidence="13" type="ORF">PLBR_LOCUS7527</name>
</gene>
<feature type="region of interest" description="Disordered" evidence="10">
    <location>
        <begin position="770"/>
        <end position="791"/>
    </location>
</feature>
<geneLocation type="mitochondrion" evidence="13"/>
<feature type="region of interest" description="Disordered" evidence="10">
    <location>
        <begin position="604"/>
        <end position="658"/>
    </location>
</feature>
<dbReference type="GO" id="GO:0005634">
    <property type="term" value="C:nucleus"/>
    <property type="evidence" value="ECO:0007669"/>
    <property type="project" value="TreeGrafter"/>
</dbReference>
<dbReference type="PANTHER" id="PTHR13966">
    <property type="entry name" value="ENDONUCLEASE RELATED"/>
    <property type="match status" value="1"/>
</dbReference>
<dbReference type="InterPro" id="IPR041090">
    <property type="entry name" value="DUF5578"/>
</dbReference>
<dbReference type="InterPro" id="IPR044925">
    <property type="entry name" value="His-Me_finger_sf"/>
</dbReference>
<evidence type="ECO:0000256" key="1">
    <source>
        <dbReference type="ARBA" id="ARBA00001946"/>
    </source>
</evidence>
<dbReference type="SMART" id="SM00892">
    <property type="entry name" value="Endonuclease_NS"/>
    <property type="match status" value="1"/>
</dbReference>
<evidence type="ECO:0008006" key="15">
    <source>
        <dbReference type="Google" id="ProtNLM"/>
    </source>
</evidence>
<keyword evidence="13" id="KW-0496">Mitochondrion</keyword>
<dbReference type="Gene3D" id="3.40.570.10">
    <property type="entry name" value="Extracellular Endonuclease, subunit A"/>
    <property type="match status" value="1"/>
</dbReference>
<evidence type="ECO:0000256" key="6">
    <source>
        <dbReference type="ARBA" id="ARBA00022801"/>
    </source>
</evidence>
<evidence type="ECO:0000256" key="2">
    <source>
        <dbReference type="ARBA" id="ARBA00010052"/>
    </source>
</evidence>
<evidence type="ECO:0000313" key="14">
    <source>
        <dbReference type="Proteomes" id="UP000290189"/>
    </source>
</evidence>
<evidence type="ECO:0000259" key="11">
    <source>
        <dbReference type="SMART" id="SM00477"/>
    </source>
</evidence>
<dbReference type="GO" id="GO:0046872">
    <property type="term" value="F:metal ion binding"/>
    <property type="evidence" value="ECO:0007669"/>
    <property type="project" value="UniProtKB-KW"/>
</dbReference>
<accession>A0A3P3YJD7</accession>
<reference evidence="13 14" key="1">
    <citation type="submission" date="2018-03" db="EMBL/GenBank/DDBJ databases">
        <authorList>
            <person name="Fogelqvist J."/>
        </authorList>
    </citation>
    <scope>NUCLEOTIDE SEQUENCE [LARGE SCALE GENOMIC DNA]</scope>
</reference>
<keyword evidence="6" id="KW-0378">Hydrolase</keyword>
<name>A0A3P3YJD7_PLABS</name>
<evidence type="ECO:0000259" key="12">
    <source>
        <dbReference type="SMART" id="SM00892"/>
    </source>
</evidence>
<proteinExistence type="inferred from homology"/>
<dbReference type="PANTHER" id="PTHR13966:SF5">
    <property type="entry name" value="ENDONUCLEASE G, MITOCHONDRIAL"/>
    <property type="match status" value="1"/>
</dbReference>
<feature type="binding site" evidence="9">
    <location>
        <position position="977"/>
    </location>
    <ligand>
        <name>Mg(2+)</name>
        <dbReference type="ChEBI" id="CHEBI:18420"/>
        <note>catalytic</note>
    </ligand>
</feature>
<dbReference type="Proteomes" id="UP000290189">
    <property type="component" value="Unassembled WGS sequence"/>
</dbReference>
<evidence type="ECO:0000256" key="5">
    <source>
        <dbReference type="ARBA" id="ARBA00022759"/>
    </source>
</evidence>
<comment type="cofactor">
    <cofactor evidence="1">
        <name>Mg(2+)</name>
        <dbReference type="ChEBI" id="CHEBI:18420"/>
    </cofactor>
</comment>
<evidence type="ECO:0000256" key="9">
    <source>
        <dbReference type="PIRSR" id="PIRSR640255-2"/>
    </source>
</evidence>
<dbReference type="CDD" id="cd00091">
    <property type="entry name" value="NUC"/>
    <property type="match status" value="1"/>
</dbReference>
<keyword evidence="4 9" id="KW-0479">Metal-binding</keyword>
<dbReference type="Pfam" id="PF17741">
    <property type="entry name" value="DUF5578"/>
    <property type="match status" value="1"/>
</dbReference>
<feature type="active site" description="Proton acceptor" evidence="8">
    <location>
        <position position="946"/>
    </location>
</feature>
<dbReference type="PROSITE" id="PS01070">
    <property type="entry name" value="NUCLEASE_NON_SPEC"/>
    <property type="match status" value="1"/>
</dbReference>
<dbReference type="InterPro" id="IPR018524">
    <property type="entry name" value="DNA/RNA_endonuclease_AS"/>
</dbReference>
<dbReference type="InterPro" id="IPR011989">
    <property type="entry name" value="ARM-like"/>
</dbReference>
<feature type="region of interest" description="Disordered" evidence="10">
    <location>
        <begin position="489"/>
        <end position="524"/>
    </location>
</feature>
<dbReference type="SUPFAM" id="SSF54060">
    <property type="entry name" value="His-Me finger endonucleases"/>
    <property type="match status" value="1"/>
</dbReference>
<dbReference type="GO" id="GO:0003676">
    <property type="term" value="F:nucleic acid binding"/>
    <property type="evidence" value="ECO:0007669"/>
    <property type="project" value="InterPro"/>
</dbReference>
<dbReference type="SMART" id="SM00477">
    <property type="entry name" value="NUC"/>
    <property type="match status" value="1"/>
</dbReference>
<feature type="compositionally biased region" description="Low complexity" evidence="10">
    <location>
        <begin position="631"/>
        <end position="645"/>
    </location>
</feature>
<dbReference type="GO" id="GO:0004521">
    <property type="term" value="F:RNA endonuclease activity"/>
    <property type="evidence" value="ECO:0007669"/>
    <property type="project" value="TreeGrafter"/>
</dbReference>
<organism evidence="13 14">
    <name type="scientific">Plasmodiophora brassicae</name>
    <name type="common">Clubroot disease agent</name>
    <dbReference type="NCBI Taxonomy" id="37360"/>
    <lineage>
        <taxon>Eukaryota</taxon>
        <taxon>Sar</taxon>
        <taxon>Rhizaria</taxon>
        <taxon>Endomyxa</taxon>
        <taxon>Phytomyxea</taxon>
        <taxon>Plasmodiophorida</taxon>
        <taxon>Plasmodiophoridae</taxon>
        <taxon>Plasmodiophora</taxon>
    </lineage>
</organism>